<gene>
    <name evidence="1" type="ORF">FRX31_028501</name>
</gene>
<dbReference type="Proteomes" id="UP000554482">
    <property type="component" value="Unassembled WGS sequence"/>
</dbReference>
<dbReference type="EMBL" id="JABWDY010035563">
    <property type="protein sequence ID" value="KAF5181912.1"/>
    <property type="molecule type" value="Genomic_DNA"/>
</dbReference>
<evidence type="ECO:0000313" key="2">
    <source>
        <dbReference type="Proteomes" id="UP000554482"/>
    </source>
</evidence>
<accession>A0A7J6VC18</accession>
<reference evidence="1 2" key="1">
    <citation type="submission" date="2020-06" db="EMBL/GenBank/DDBJ databases">
        <title>Transcriptomic and genomic resources for Thalictrum thalictroides and T. hernandezii: Facilitating candidate gene discovery in an emerging model plant lineage.</title>
        <authorList>
            <person name="Arias T."/>
            <person name="Riano-Pachon D.M."/>
            <person name="Di Stilio V.S."/>
        </authorList>
    </citation>
    <scope>NUCLEOTIDE SEQUENCE [LARGE SCALE GENOMIC DNA]</scope>
    <source>
        <strain evidence="2">cv. WT478/WT964</strain>
        <tissue evidence="1">Leaves</tissue>
    </source>
</reference>
<proteinExistence type="predicted"/>
<keyword evidence="2" id="KW-1185">Reference proteome</keyword>
<evidence type="ECO:0000313" key="1">
    <source>
        <dbReference type="EMBL" id="KAF5181912.1"/>
    </source>
</evidence>
<sequence length="59" mass="6960">MRIQIIHTYREGNYTADYLSKKGLAIASNGAINYNRDKKFKQLMTADEHKIPYLRKSKR</sequence>
<comment type="caution">
    <text evidence="1">The sequence shown here is derived from an EMBL/GenBank/DDBJ whole genome shotgun (WGS) entry which is preliminary data.</text>
</comment>
<dbReference type="AlphaFoldDB" id="A0A7J6VC18"/>
<name>A0A7J6VC18_THATH</name>
<protein>
    <submittedName>
        <fullName evidence="1">Uncharacterized protein</fullName>
    </submittedName>
</protein>
<organism evidence="1 2">
    <name type="scientific">Thalictrum thalictroides</name>
    <name type="common">Rue-anemone</name>
    <name type="synonym">Anemone thalictroides</name>
    <dbReference type="NCBI Taxonomy" id="46969"/>
    <lineage>
        <taxon>Eukaryota</taxon>
        <taxon>Viridiplantae</taxon>
        <taxon>Streptophyta</taxon>
        <taxon>Embryophyta</taxon>
        <taxon>Tracheophyta</taxon>
        <taxon>Spermatophyta</taxon>
        <taxon>Magnoliopsida</taxon>
        <taxon>Ranunculales</taxon>
        <taxon>Ranunculaceae</taxon>
        <taxon>Thalictroideae</taxon>
        <taxon>Thalictrum</taxon>
    </lineage>
</organism>